<name>A0A7T4URX0_9GAMM</name>
<keyword evidence="3 7" id="KW-0812">Transmembrane</keyword>
<evidence type="ECO:0000256" key="7">
    <source>
        <dbReference type="SAM" id="Phobius"/>
    </source>
</evidence>
<feature type="transmembrane region" description="Helical" evidence="7">
    <location>
        <begin position="21"/>
        <end position="42"/>
    </location>
</feature>
<evidence type="ECO:0000313" key="10">
    <source>
        <dbReference type="EMBL" id="QQD19703.1"/>
    </source>
</evidence>
<evidence type="ECO:0000256" key="1">
    <source>
        <dbReference type="ARBA" id="ARBA00004651"/>
    </source>
</evidence>
<keyword evidence="11" id="KW-1185">Reference proteome</keyword>
<dbReference type="GO" id="GO:0005886">
    <property type="term" value="C:plasma membrane"/>
    <property type="evidence" value="ECO:0007669"/>
    <property type="project" value="UniProtKB-SubCell"/>
</dbReference>
<proteinExistence type="inferred from homology"/>
<keyword evidence="4 7" id="KW-1133">Transmembrane helix</keyword>
<evidence type="ECO:0000259" key="8">
    <source>
        <dbReference type="Pfam" id="PF02687"/>
    </source>
</evidence>
<dbReference type="RefSeq" id="WP_198571187.1">
    <property type="nucleotide sequence ID" value="NZ_CP066167.1"/>
</dbReference>
<comment type="similarity">
    <text evidence="6">Belongs to the ABC-4 integral membrane protein family.</text>
</comment>
<protein>
    <submittedName>
        <fullName evidence="10">ABC transporter permease</fullName>
    </submittedName>
</protein>
<dbReference type="InterPro" id="IPR025857">
    <property type="entry name" value="MacB_PCD"/>
</dbReference>
<dbReference type="PANTHER" id="PTHR30572:SF4">
    <property type="entry name" value="ABC TRANSPORTER PERMEASE YTRF"/>
    <property type="match status" value="1"/>
</dbReference>
<evidence type="ECO:0000256" key="5">
    <source>
        <dbReference type="ARBA" id="ARBA00023136"/>
    </source>
</evidence>
<dbReference type="EMBL" id="CP066167">
    <property type="protein sequence ID" value="QQD19703.1"/>
    <property type="molecule type" value="Genomic_DNA"/>
</dbReference>
<dbReference type="PANTHER" id="PTHR30572">
    <property type="entry name" value="MEMBRANE COMPONENT OF TRANSPORTER-RELATED"/>
    <property type="match status" value="1"/>
</dbReference>
<dbReference type="Pfam" id="PF02687">
    <property type="entry name" value="FtsX"/>
    <property type="match status" value="1"/>
</dbReference>
<feature type="transmembrane region" description="Helical" evidence="7">
    <location>
        <begin position="362"/>
        <end position="381"/>
    </location>
</feature>
<evidence type="ECO:0000259" key="9">
    <source>
        <dbReference type="Pfam" id="PF12704"/>
    </source>
</evidence>
<dbReference type="KEGG" id="snan:I6N98_07635"/>
<feature type="domain" description="MacB-like periplasmic core" evidence="9">
    <location>
        <begin position="21"/>
        <end position="240"/>
    </location>
</feature>
<dbReference type="AlphaFoldDB" id="A0A7T4URX0"/>
<dbReference type="Proteomes" id="UP000596063">
    <property type="component" value="Chromosome"/>
</dbReference>
<dbReference type="Pfam" id="PF12704">
    <property type="entry name" value="MacB_PCD"/>
    <property type="match status" value="1"/>
</dbReference>
<evidence type="ECO:0000256" key="2">
    <source>
        <dbReference type="ARBA" id="ARBA00022475"/>
    </source>
</evidence>
<evidence type="ECO:0000313" key="11">
    <source>
        <dbReference type="Proteomes" id="UP000596063"/>
    </source>
</evidence>
<feature type="transmembrane region" description="Helical" evidence="7">
    <location>
        <begin position="329"/>
        <end position="350"/>
    </location>
</feature>
<keyword evidence="2" id="KW-1003">Cell membrane</keyword>
<accession>A0A7T4URX0</accession>
<sequence>MRVWDAMAWTIRAVSGNRQRSGLTVLGIAIGIAAVAALTSVGEGLRLYVLESFSQFGTRIIAVSPGKVTTQGMAGMLSSTKPLRIQDAEALRDLPYVDAVVSVVSGTGRVEAGRMGRDTNVMGVSHQAAEAWQIAVAQGRFLPADDPVSARAYAVLGAKLKRELFGAGSPLGKLIRVGGARYRVVGVMEEKGQLLGFDLDDVVYIPASRGLQLFNRESLMEVDIIFDQRGNSADMSQRIRERLTQLHGREDFTLFTQEDMLGSLDNILRILTLVVAALGGISLLVGGVGVLTIMTTALQERRAEIGLLAALGCTARQIMVLFLGEAVVLAVTGGLAGITLVIVLVGGTKIIAPDLPLAINPLYLLMALMLSMVVGLLSGIAPAVRAARLNPIEALRDE</sequence>
<keyword evidence="5 7" id="KW-0472">Membrane</keyword>
<organism evidence="10 11">
    <name type="scientific">Spongiibacter nanhainus</name>
    <dbReference type="NCBI Taxonomy" id="2794344"/>
    <lineage>
        <taxon>Bacteria</taxon>
        <taxon>Pseudomonadati</taxon>
        <taxon>Pseudomonadota</taxon>
        <taxon>Gammaproteobacteria</taxon>
        <taxon>Cellvibrionales</taxon>
        <taxon>Spongiibacteraceae</taxon>
        <taxon>Spongiibacter</taxon>
    </lineage>
</organism>
<comment type="subcellular location">
    <subcellularLocation>
        <location evidence="1">Cell membrane</location>
        <topology evidence="1">Multi-pass membrane protein</topology>
    </subcellularLocation>
</comment>
<feature type="domain" description="ABC3 transporter permease C-terminal" evidence="8">
    <location>
        <begin position="278"/>
        <end position="391"/>
    </location>
</feature>
<dbReference type="InterPro" id="IPR050250">
    <property type="entry name" value="Macrolide_Exporter_MacB"/>
</dbReference>
<gene>
    <name evidence="10" type="ORF">I6N98_07635</name>
</gene>
<dbReference type="GO" id="GO:0022857">
    <property type="term" value="F:transmembrane transporter activity"/>
    <property type="evidence" value="ECO:0007669"/>
    <property type="project" value="TreeGrafter"/>
</dbReference>
<feature type="transmembrane region" description="Helical" evidence="7">
    <location>
        <begin position="270"/>
        <end position="293"/>
    </location>
</feature>
<reference evidence="10 11" key="1">
    <citation type="submission" date="2020-12" db="EMBL/GenBank/DDBJ databases">
        <authorList>
            <person name="Shan Y."/>
        </authorList>
    </citation>
    <scope>NUCLEOTIDE SEQUENCE [LARGE SCALE GENOMIC DNA]</scope>
    <source>
        <strain evidence="11">csc3.9</strain>
    </source>
</reference>
<evidence type="ECO:0000256" key="3">
    <source>
        <dbReference type="ARBA" id="ARBA00022692"/>
    </source>
</evidence>
<evidence type="ECO:0000256" key="4">
    <source>
        <dbReference type="ARBA" id="ARBA00022989"/>
    </source>
</evidence>
<dbReference type="InterPro" id="IPR003838">
    <property type="entry name" value="ABC3_permease_C"/>
</dbReference>
<evidence type="ECO:0000256" key="6">
    <source>
        <dbReference type="ARBA" id="ARBA00038076"/>
    </source>
</evidence>